<dbReference type="InterPro" id="IPR022357">
    <property type="entry name" value="MIP_CS"/>
</dbReference>
<evidence type="ECO:0000256" key="15">
    <source>
        <dbReference type="ARBA" id="ARBA00023180"/>
    </source>
</evidence>
<evidence type="ECO:0000313" key="25">
    <source>
        <dbReference type="Ensembl" id="ENSCLAP00000019996.1"/>
    </source>
</evidence>
<evidence type="ECO:0000256" key="7">
    <source>
        <dbReference type="ARBA" id="ARBA00022692"/>
    </source>
</evidence>
<dbReference type="GO" id="GO:0016323">
    <property type="term" value="C:basolateral plasma membrane"/>
    <property type="evidence" value="ECO:0007669"/>
    <property type="project" value="UniProtKB-SubCell"/>
</dbReference>
<reference evidence="25" key="1">
    <citation type="submission" date="2025-08" db="UniProtKB">
        <authorList>
            <consortium name="Ensembl"/>
        </authorList>
    </citation>
    <scope>IDENTIFICATION</scope>
</reference>
<gene>
    <name evidence="25" type="primary">AQP8</name>
</gene>
<dbReference type="GeneTree" id="ENSGT00940000159304"/>
<evidence type="ECO:0000256" key="21">
    <source>
        <dbReference type="ARBA" id="ARBA00074374"/>
    </source>
</evidence>
<organism evidence="25 26">
    <name type="scientific">Chinchilla lanigera</name>
    <name type="common">Long-tailed chinchilla</name>
    <name type="synonym">Chinchilla villidera</name>
    <dbReference type="NCBI Taxonomy" id="34839"/>
    <lineage>
        <taxon>Eukaryota</taxon>
        <taxon>Metazoa</taxon>
        <taxon>Chordata</taxon>
        <taxon>Craniata</taxon>
        <taxon>Vertebrata</taxon>
        <taxon>Euteleostomi</taxon>
        <taxon>Mammalia</taxon>
        <taxon>Eutheria</taxon>
        <taxon>Euarchontoglires</taxon>
        <taxon>Glires</taxon>
        <taxon>Rodentia</taxon>
        <taxon>Hystricomorpha</taxon>
        <taxon>Chinchillidae</taxon>
        <taxon>Chinchilla</taxon>
    </lineage>
</organism>
<feature type="transmembrane region" description="Helical" evidence="24">
    <location>
        <begin position="191"/>
        <end position="212"/>
    </location>
</feature>
<dbReference type="GO" id="GO:0015265">
    <property type="term" value="F:urea channel activity"/>
    <property type="evidence" value="ECO:0007669"/>
    <property type="project" value="Ensembl"/>
</dbReference>
<sequence length="358" mass="37635">MQGASSQALLFSQHLHEAPGHFKRGRACSGIRVCVPQASVQDSRPIPSSPGGSPSPEPLYPDARRGELRWRLCSQRGLELQPGTGCGLLSGPLSLLPCPLQPSMCDIQRGSGKAKEPGVGGRFRASWYERFVQPCLVELLGSALFIFIGCLSVIENGPDTGVLQPALAHGLALGLVIATLGNISGGHFNPAVSLAAMLIGGLNVTMLLPYWISQLCGGMIGAALAKAVSPQERFWNASGAAFVTVQEDEQVGRALGAEIVFTTLLALAVCMGAINEKTRGPLAPFSIGFSVTVDILAGGAVSGACMNPARAFGPAVVASYWKFHWIYWLGPLLAGLLVGLLIRLFIGDGKTRLILKGR</sequence>
<dbReference type="GO" id="GO:0030868">
    <property type="term" value="C:smooth endoplasmic reticulum membrane"/>
    <property type="evidence" value="ECO:0007669"/>
    <property type="project" value="UniProtKB-SubCell"/>
</dbReference>
<dbReference type="PRINTS" id="PR02020">
    <property type="entry name" value="AQUAPORIN8"/>
</dbReference>
<dbReference type="Pfam" id="PF00230">
    <property type="entry name" value="MIP"/>
    <property type="match status" value="1"/>
</dbReference>
<dbReference type="InterPro" id="IPR023277">
    <property type="entry name" value="Aquaporin_8"/>
</dbReference>
<dbReference type="GO" id="GO:0071320">
    <property type="term" value="P:cellular response to cAMP"/>
    <property type="evidence" value="ECO:0007669"/>
    <property type="project" value="Ensembl"/>
</dbReference>
<dbReference type="PANTHER" id="PTHR45665">
    <property type="entry name" value="AQUAPORIN-8"/>
    <property type="match status" value="1"/>
</dbReference>
<evidence type="ECO:0000256" key="23">
    <source>
        <dbReference type="SAM" id="MobiDB-lite"/>
    </source>
</evidence>
<evidence type="ECO:0000256" key="22">
    <source>
        <dbReference type="RuleBase" id="RU000477"/>
    </source>
</evidence>
<evidence type="ECO:0000256" key="2">
    <source>
        <dbReference type="ARBA" id="ARBA00004448"/>
    </source>
</evidence>
<keyword evidence="26" id="KW-1185">Reference proteome</keyword>
<keyword evidence="8" id="KW-0677">Repeat</keyword>
<dbReference type="FunFam" id="1.20.1080.10:FF:000015">
    <property type="entry name" value="Aquaporin 8"/>
    <property type="match status" value="1"/>
</dbReference>
<keyword evidence="14 24" id="KW-0472">Membrane</keyword>
<evidence type="ECO:0000256" key="17">
    <source>
        <dbReference type="ARBA" id="ARBA00036281"/>
    </source>
</evidence>
<evidence type="ECO:0000256" key="5">
    <source>
        <dbReference type="ARBA" id="ARBA00022448"/>
    </source>
</evidence>
<feature type="transmembrane region" description="Helical" evidence="24">
    <location>
        <begin position="254"/>
        <end position="274"/>
    </location>
</feature>
<feature type="transmembrane region" description="Helical" evidence="24">
    <location>
        <begin position="131"/>
        <end position="154"/>
    </location>
</feature>
<evidence type="ECO:0000256" key="4">
    <source>
        <dbReference type="ARBA" id="ARBA00006175"/>
    </source>
</evidence>
<feature type="compositionally biased region" description="Low complexity" evidence="23">
    <location>
        <begin position="43"/>
        <end position="52"/>
    </location>
</feature>
<keyword evidence="12" id="KW-0558">Oxidation</keyword>
<dbReference type="SUPFAM" id="SSF81338">
    <property type="entry name" value="Aquaporin-like"/>
    <property type="match status" value="1"/>
</dbReference>
<evidence type="ECO:0000256" key="8">
    <source>
        <dbReference type="ARBA" id="ARBA00022737"/>
    </source>
</evidence>
<evidence type="ECO:0000256" key="16">
    <source>
        <dbReference type="ARBA" id="ARBA00034651"/>
    </source>
</evidence>
<keyword evidence="7 22" id="KW-0812">Transmembrane</keyword>
<evidence type="ECO:0000256" key="9">
    <source>
        <dbReference type="ARBA" id="ARBA00022792"/>
    </source>
</evidence>
<dbReference type="GO" id="GO:0008519">
    <property type="term" value="F:ammonium channel activity"/>
    <property type="evidence" value="ECO:0007669"/>
    <property type="project" value="Ensembl"/>
</dbReference>
<comment type="subcellular location">
    <subcellularLocation>
        <location evidence="1">Apical cell membrane</location>
        <topology evidence="1">Multi-pass membrane protein</topology>
    </subcellularLocation>
    <subcellularLocation>
        <location evidence="3">Basolateral cell membrane</location>
        <topology evidence="3">Multi-pass membrane protein</topology>
    </subcellularLocation>
    <subcellularLocation>
        <location evidence="2">Mitochondrion inner membrane</location>
        <topology evidence="2">Multi-pass membrane protein</topology>
    </subcellularLocation>
    <subcellularLocation>
        <location evidence="20">Smooth endoplasmic reticulum membrane</location>
        <topology evidence="20">Multi-pass membrane protein</topology>
    </subcellularLocation>
</comment>
<keyword evidence="15" id="KW-0325">Glycoprotein</keyword>
<dbReference type="GO" id="GO:0015250">
    <property type="term" value="F:water channel activity"/>
    <property type="evidence" value="ECO:0007669"/>
    <property type="project" value="Ensembl"/>
</dbReference>
<comment type="similarity">
    <text evidence="4 22">Belongs to the MIP/aquaporin (TC 1.A.8) family.</text>
</comment>
<dbReference type="GO" id="GO:0080170">
    <property type="term" value="P:hydrogen peroxide transmembrane transport"/>
    <property type="evidence" value="ECO:0007669"/>
    <property type="project" value="Ensembl"/>
</dbReference>
<dbReference type="GO" id="GO:0140157">
    <property type="term" value="P:ammonium import across plasma membrane"/>
    <property type="evidence" value="ECO:0007669"/>
    <property type="project" value="Ensembl"/>
</dbReference>
<evidence type="ECO:0000256" key="20">
    <source>
        <dbReference type="ARBA" id="ARBA00060365"/>
    </source>
</evidence>
<dbReference type="PANTHER" id="PTHR45665:SF9">
    <property type="entry name" value="AQUAPORIN-8"/>
    <property type="match status" value="1"/>
</dbReference>
<proteinExistence type="inferred from homology"/>
<dbReference type="GO" id="GO:1990748">
    <property type="term" value="P:cellular detoxification"/>
    <property type="evidence" value="ECO:0007669"/>
    <property type="project" value="Ensembl"/>
</dbReference>
<evidence type="ECO:0000256" key="3">
    <source>
        <dbReference type="ARBA" id="ARBA00004554"/>
    </source>
</evidence>
<keyword evidence="11 24" id="KW-1133">Transmembrane helix</keyword>
<keyword evidence="6" id="KW-1003">Cell membrane</keyword>
<dbReference type="InterPro" id="IPR000425">
    <property type="entry name" value="MIP"/>
</dbReference>
<evidence type="ECO:0000256" key="6">
    <source>
        <dbReference type="ARBA" id="ARBA00022475"/>
    </source>
</evidence>
<dbReference type="GO" id="GO:0005743">
    <property type="term" value="C:mitochondrial inner membrane"/>
    <property type="evidence" value="ECO:0007669"/>
    <property type="project" value="UniProtKB-SubCell"/>
</dbReference>
<dbReference type="Gene3D" id="1.20.1080.10">
    <property type="entry name" value="Glycerol uptake facilitator protein"/>
    <property type="match status" value="1"/>
</dbReference>
<evidence type="ECO:0000256" key="10">
    <source>
        <dbReference type="ARBA" id="ARBA00022824"/>
    </source>
</evidence>
<dbReference type="InterPro" id="IPR034294">
    <property type="entry name" value="Aquaporin_transptr"/>
</dbReference>
<evidence type="ECO:0000313" key="26">
    <source>
        <dbReference type="Proteomes" id="UP000694398"/>
    </source>
</evidence>
<feature type="transmembrane region" description="Helical" evidence="24">
    <location>
        <begin position="286"/>
        <end position="305"/>
    </location>
</feature>
<feature type="transmembrane region" description="Helical" evidence="24">
    <location>
        <begin position="166"/>
        <end position="184"/>
    </location>
</feature>
<keyword evidence="5 22" id="KW-0813">Transport</keyword>
<accession>A0A8C2VSS9</accession>
<name>A0A8C2VSS9_CHILA</name>
<reference evidence="25" key="2">
    <citation type="submission" date="2025-09" db="UniProtKB">
        <authorList>
            <consortium name="Ensembl"/>
        </authorList>
    </citation>
    <scope>IDENTIFICATION</scope>
</reference>
<feature type="region of interest" description="Disordered" evidence="23">
    <location>
        <begin position="40"/>
        <end position="61"/>
    </location>
</feature>
<comment type="catalytic activity">
    <reaction evidence="18">
        <text>H2O2(out) = H2O2(in)</text>
        <dbReference type="Rhea" id="RHEA:74375"/>
        <dbReference type="ChEBI" id="CHEBI:16240"/>
    </reaction>
</comment>
<protein>
    <recommendedName>
        <fullName evidence="21">Aquaporin-8</fullName>
    </recommendedName>
</protein>
<dbReference type="PROSITE" id="PS00221">
    <property type="entry name" value="MIP"/>
    <property type="match status" value="1"/>
</dbReference>
<dbReference type="GO" id="GO:0015264">
    <property type="term" value="F:methylammonium channel activity"/>
    <property type="evidence" value="ECO:0007669"/>
    <property type="project" value="Ensembl"/>
</dbReference>
<dbReference type="PRINTS" id="PR00783">
    <property type="entry name" value="MINTRINSICP"/>
</dbReference>
<dbReference type="GO" id="GO:0046691">
    <property type="term" value="C:intracellular canaliculus"/>
    <property type="evidence" value="ECO:0007669"/>
    <property type="project" value="Ensembl"/>
</dbReference>
<keyword evidence="13" id="KW-0496">Mitochondrion</keyword>
<keyword evidence="9" id="KW-0999">Mitochondrion inner membrane</keyword>
<dbReference type="AlphaFoldDB" id="A0A8C2VSS9"/>
<comment type="catalytic activity">
    <reaction evidence="16">
        <text>H2O(in) = H2O(out)</text>
        <dbReference type="Rhea" id="RHEA:29667"/>
        <dbReference type="ChEBI" id="CHEBI:15377"/>
    </reaction>
</comment>
<feature type="transmembrane region" description="Helical" evidence="24">
    <location>
        <begin position="325"/>
        <end position="346"/>
    </location>
</feature>
<comment type="catalytic activity">
    <reaction evidence="19">
        <text>formamide(out) = formamide(in)</text>
        <dbReference type="Rhea" id="RHEA:74387"/>
        <dbReference type="ChEBI" id="CHEBI:16397"/>
    </reaction>
</comment>
<evidence type="ECO:0000256" key="1">
    <source>
        <dbReference type="ARBA" id="ARBA00004424"/>
    </source>
</evidence>
<evidence type="ECO:0000256" key="18">
    <source>
        <dbReference type="ARBA" id="ARBA00047305"/>
    </source>
</evidence>
<dbReference type="Ensembl" id="ENSCLAT00000020189.1">
    <property type="protein sequence ID" value="ENSCLAP00000019996.1"/>
    <property type="gene ID" value="ENSCLAG00000013703.1"/>
</dbReference>
<evidence type="ECO:0000256" key="24">
    <source>
        <dbReference type="SAM" id="Phobius"/>
    </source>
</evidence>
<evidence type="ECO:0000256" key="11">
    <source>
        <dbReference type="ARBA" id="ARBA00022989"/>
    </source>
</evidence>
<comment type="catalytic activity">
    <reaction evidence="17">
        <text>methylamine(out) = methylamine(in)</text>
        <dbReference type="Rhea" id="RHEA:74391"/>
        <dbReference type="ChEBI" id="CHEBI:59338"/>
    </reaction>
</comment>
<dbReference type="GO" id="GO:0097708">
    <property type="term" value="C:intracellular vesicle"/>
    <property type="evidence" value="ECO:0007669"/>
    <property type="project" value="Ensembl"/>
</dbReference>
<evidence type="ECO:0000256" key="13">
    <source>
        <dbReference type="ARBA" id="ARBA00023128"/>
    </source>
</evidence>
<dbReference type="GO" id="GO:0045540">
    <property type="term" value="P:regulation of cholesterol biosynthetic process"/>
    <property type="evidence" value="ECO:0007669"/>
    <property type="project" value="Ensembl"/>
</dbReference>
<keyword evidence="10" id="KW-0256">Endoplasmic reticulum</keyword>
<evidence type="ECO:0000256" key="14">
    <source>
        <dbReference type="ARBA" id="ARBA00023136"/>
    </source>
</evidence>
<evidence type="ECO:0000256" key="12">
    <source>
        <dbReference type="ARBA" id="ARBA00023097"/>
    </source>
</evidence>
<dbReference type="GO" id="GO:0030183">
    <property type="term" value="P:B cell differentiation"/>
    <property type="evidence" value="ECO:0007669"/>
    <property type="project" value="Ensembl"/>
</dbReference>
<dbReference type="InterPro" id="IPR023271">
    <property type="entry name" value="Aquaporin-like"/>
</dbReference>
<evidence type="ECO:0000256" key="19">
    <source>
        <dbReference type="ARBA" id="ARBA00050618"/>
    </source>
</evidence>
<dbReference type="Proteomes" id="UP000694398">
    <property type="component" value="Unassembled WGS sequence"/>
</dbReference>